<organism evidence="2 3">
    <name type="scientific">Marinobacterium maritimum</name>
    <dbReference type="NCBI Taxonomy" id="500162"/>
    <lineage>
        <taxon>Bacteria</taxon>
        <taxon>Pseudomonadati</taxon>
        <taxon>Pseudomonadota</taxon>
        <taxon>Gammaproteobacteria</taxon>
        <taxon>Oceanospirillales</taxon>
        <taxon>Oceanospirillaceae</taxon>
        <taxon>Marinobacterium</taxon>
    </lineage>
</organism>
<evidence type="ECO:0000313" key="3">
    <source>
        <dbReference type="Proteomes" id="UP001499915"/>
    </source>
</evidence>
<keyword evidence="3" id="KW-1185">Reference proteome</keyword>
<feature type="chain" id="PRO_5045118231" description="Lipoprotein" evidence="1">
    <location>
        <begin position="20"/>
        <end position="160"/>
    </location>
</feature>
<dbReference type="EMBL" id="BAAAET010000001">
    <property type="protein sequence ID" value="GAA0685187.1"/>
    <property type="molecule type" value="Genomic_DNA"/>
</dbReference>
<comment type="caution">
    <text evidence="2">The sequence shown here is derived from an EMBL/GenBank/DDBJ whole genome shotgun (WGS) entry which is preliminary data.</text>
</comment>
<proteinExistence type="predicted"/>
<name>A0ABN1I3H1_9GAMM</name>
<dbReference type="Proteomes" id="UP001499915">
    <property type="component" value="Unassembled WGS sequence"/>
</dbReference>
<reference evidence="2 3" key="1">
    <citation type="journal article" date="2019" name="Int. J. Syst. Evol. Microbiol.">
        <title>The Global Catalogue of Microorganisms (GCM) 10K type strain sequencing project: providing services to taxonomists for standard genome sequencing and annotation.</title>
        <authorList>
            <consortium name="The Broad Institute Genomics Platform"/>
            <consortium name="The Broad Institute Genome Sequencing Center for Infectious Disease"/>
            <person name="Wu L."/>
            <person name="Ma J."/>
        </authorList>
    </citation>
    <scope>NUCLEOTIDE SEQUENCE [LARGE SCALE GENOMIC DNA]</scope>
    <source>
        <strain evidence="2 3">JCM 15134</strain>
    </source>
</reference>
<evidence type="ECO:0000313" key="2">
    <source>
        <dbReference type="EMBL" id="GAA0685187.1"/>
    </source>
</evidence>
<evidence type="ECO:0000256" key="1">
    <source>
        <dbReference type="SAM" id="SignalP"/>
    </source>
</evidence>
<evidence type="ECO:0008006" key="4">
    <source>
        <dbReference type="Google" id="ProtNLM"/>
    </source>
</evidence>
<feature type="signal peptide" evidence="1">
    <location>
        <begin position="1"/>
        <end position="19"/>
    </location>
</feature>
<keyword evidence="1" id="KW-0732">Signal</keyword>
<accession>A0ABN1I3H1</accession>
<sequence length="160" mass="17648">MKRTLALICLATFAANAHAGVKEKKALRAADEKVAAAATQMQTACGNGQLEVKIDWNAVDAMAEQNSEIIKSKGMRLEWVYTQLGDRTVSTMEALGKICADDTDYKGAIAEISIIQVQPKPKYDDYKSVFSLEGTTLSIDNGWYMTRSASDFRTRLLNLF</sequence>
<dbReference type="RefSeq" id="WP_343802765.1">
    <property type="nucleotide sequence ID" value="NZ_BAAAET010000001.1"/>
</dbReference>
<gene>
    <name evidence="2" type="ORF">GCM10009104_08420</name>
</gene>
<protein>
    <recommendedName>
        <fullName evidence="4">Lipoprotein</fullName>
    </recommendedName>
</protein>